<evidence type="ECO:0000259" key="1">
    <source>
        <dbReference type="SMART" id="SM01008"/>
    </source>
</evidence>
<accession>A0AAN1WID5</accession>
<dbReference type="SMART" id="SM01008">
    <property type="entry name" value="Ald_Xan_dh_C"/>
    <property type="match status" value="1"/>
</dbReference>
<dbReference type="InterPro" id="IPR000674">
    <property type="entry name" value="Ald_Oxase/Xan_DH_a/b"/>
</dbReference>
<dbReference type="AlphaFoldDB" id="A0AAN1WID5"/>
<keyword evidence="2" id="KW-0560">Oxidoreductase</keyword>
<dbReference type="Pfam" id="PF20256">
    <property type="entry name" value="MoCoBD_2"/>
    <property type="match status" value="2"/>
</dbReference>
<dbReference type="EC" id="1.3.99.16" evidence="2"/>
<keyword evidence="3" id="KW-1185">Reference proteome</keyword>
<dbReference type="InterPro" id="IPR008274">
    <property type="entry name" value="AldOxase/xan_DH_MoCoBD1"/>
</dbReference>
<dbReference type="Gene3D" id="3.90.1170.50">
    <property type="entry name" value="Aldehyde oxidase/xanthine dehydrogenase, a/b hammerhead"/>
    <property type="match status" value="1"/>
</dbReference>
<evidence type="ECO:0000313" key="2">
    <source>
        <dbReference type="EMBL" id="BCD98154.1"/>
    </source>
</evidence>
<dbReference type="EMBL" id="AP023086">
    <property type="protein sequence ID" value="BCD98154.1"/>
    <property type="molecule type" value="Genomic_DNA"/>
</dbReference>
<dbReference type="InterPro" id="IPR046867">
    <property type="entry name" value="AldOxase/xan_DH_MoCoBD2"/>
</dbReference>
<reference evidence="2 3" key="1">
    <citation type="journal article" date="2022" name="IScience">
        <title>An ultrasensitive nanofiber-based assay for enzymatic hydrolysis and deep-sea microbial degradation of cellulose.</title>
        <authorList>
            <person name="Tsudome M."/>
            <person name="Tachioka M."/>
            <person name="Miyazaki M."/>
            <person name="Uchimura K."/>
            <person name="Tsuda M."/>
            <person name="Takaki Y."/>
            <person name="Deguchi S."/>
        </authorList>
    </citation>
    <scope>NUCLEOTIDE SEQUENCE [LARGE SCALE GENOMIC DNA]</scope>
    <source>
        <strain evidence="2 3">GE09</strain>
    </source>
</reference>
<dbReference type="PIRSF" id="PIRSF036389">
    <property type="entry name" value="IOR_B"/>
    <property type="match status" value="1"/>
</dbReference>
<dbReference type="Gene3D" id="3.30.365.10">
    <property type="entry name" value="Aldehyde oxidase/xanthine dehydrogenase, molybdopterin binding domain"/>
    <property type="match status" value="4"/>
</dbReference>
<dbReference type="PANTHER" id="PTHR47495">
    <property type="entry name" value="ALDEHYDE DEHYDROGENASE"/>
    <property type="match status" value="1"/>
</dbReference>
<sequence>MIAKITRRSILKTVGLQGPGLILMAPMLGQADTGDKASADFALGVFISIAKTGDVTIVNHRAEMGQGILTSVPQIIADELGADWLRVSVVQAQGDAKYGNQSTGGSASIRNHFPYLRQMGAVARDMLEQTAADIWQVQKKDVKAQSHQVINLKSKKALAFGDLAEQAAKLPVPDIESVKLKDTAEFSLIGRDVRLAGQEDIVRGKTVYAQDVRLPNMLIASIERPPVVGGRVKSVNTAAAKKVAGVVDVIQLKDRSLPTNVKPVSGVAVLATNTWAAHEGRKKLDIQWDTSDKRVALNAKHNSAEYLAELVSAVNTQGDKVRKEGDVYQHSYNPSKTVEATYTVPYHHHMSMEPPAATAVVSADECTVWTGTQAPQWAKGLIAEELGIDAAKVTVNMASMGGAFGRKGKNDFTLEAVELAKAAGRPVKVVWTREDDVKHGFYHSISANYCKAEVNAKGSADYWLQRVAYPPIGATFNLEAKRPSFGQLSLGFADIPFELEHLSCEVHDVETHVRIGWFRSVANINNAFALGCFVDELAAKAGISTHKMWLNLLGKDRIVDPAKEGFDEWDNYGQKTQLHALDTRRMKAILNRVVQESGADKKVKKNEGWGISYAHSFNSYVAAATKVRVDGDKLTVLEMHTAIDCGIAVTPDRIVSQMEGAMIMGLSTALLSEITVNDGVIEQNNFYDYMSTRINQCPPLFVYIAKSQEAPGGVGEPGLPPVIPSIVNAIYHASGRRIRDLPVNKVLTV</sequence>
<dbReference type="Proteomes" id="UP001320119">
    <property type="component" value="Chromosome"/>
</dbReference>
<dbReference type="InterPro" id="IPR012368">
    <property type="entry name" value="OxRdtase_Mopterin-bd_su_IorB"/>
</dbReference>
<feature type="domain" description="Aldehyde oxidase/xanthine dehydrogenase a/b hammerhead" evidence="1">
    <location>
        <begin position="203"/>
        <end position="292"/>
    </location>
</feature>
<organism evidence="2 3">
    <name type="scientific">Marinagarivorans cellulosilyticus</name>
    <dbReference type="NCBI Taxonomy" id="2721545"/>
    <lineage>
        <taxon>Bacteria</taxon>
        <taxon>Pseudomonadati</taxon>
        <taxon>Pseudomonadota</taxon>
        <taxon>Gammaproteobacteria</taxon>
        <taxon>Cellvibrionales</taxon>
        <taxon>Cellvibrionaceae</taxon>
        <taxon>Marinagarivorans</taxon>
    </lineage>
</organism>
<evidence type="ECO:0000313" key="3">
    <source>
        <dbReference type="Proteomes" id="UP001320119"/>
    </source>
</evidence>
<proteinExistence type="predicted"/>
<dbReference type="RefSeq" id="WP_236982318.1">
    <property type="nucleotide sequence ID" value="NZ_AP023086.1"/>
</dbReference>
<dbReference type="KEGG" id="marq:MARGE09_P2355"/>
<dbReference type="Pfam" id="PF02738">
    <property type="entry name" value="MoCoBD_1"/>
    <property type="match status" value="1"/>
</dbReference>
<name>A0AAN1WID5_9GAMM</name>
<dbReference type="InterPro" id="IPR052516">
    <property type="entry name" value="N-heterocyclic_Hydroxylase"/>
</dbReference>
<gene>
    <name evidence="2" type="ORF">MARGE09_P2355</name>
</gene>
<dbReference type="SUPFAM" id="SSF56003">
    <property type="entry name" value="Molybdenum cofactor-binding domain"/>
    <property type="match status" value="2"/>
</dbReference>
<dbReference type="PANTHER" id="PTHR47495:SF3">
    <property type="entry name" value="BLR6219 PROTEIN"/>
    <property type="match status" value="1"/>
</dbReference>
<dbReference type="GO" id="GO:0047121">
    <property type="term" value="F:isoquinoline 1-oxidoreductase activity"/>
    <property type="evidence" value="ECO:0007669"/>
    <property type="project" value="UniProtKB-EC"/>
</dbReference>
<protein>
    <submittedName>
        <fullName evidence="2">Isoquinoline 1-oxidoreductase subunit beta</fullName>
        <ecNumber evidence="2">1.3.99.16</ecNumber>
    </submittedName>
</protein>
<dbReference type="InterPro" id="IPR037165">
    <property type="entry name" value="AldOxase/xan_DH_Mopterin-bd_sf"/>
</dbReference>